<accession>A0ACB8DP85</accession>
<sequence length="222" mass="24954">MGDKRQGFKYRVCGFGNHIEQKTVEFTKKVDDVQVCSWCGVVSANSSALPCLHIACEECLEDAKKTAVTVCWIDKTNFNNRYCASGLKDMMGMKNVRCVNVDSGCNYIGRLAELNRHLRKDCAFYRMECFKCEEVMAYKELFSHFRMCAGVKGVFLRATDGQSLLENMGNARKELEQALATTSSDVRDAVGFLTEQIERLRSQLTASSEGRVDDVTLNSCNQ</sequence>
<evidence type="ECO:0000313" key="2">
    <source>
        <dbReference type="Proteomes" id="UP000821865"/>
    </source>
</evidence>
<dbReference type="EMBL" id="CM023479">
    <property type="protein sequence ID" value="KAH7974253.1"/>
    <property type="molecule type" value="Genomic_DNA"/>
</dbReference>
<proteinExistence type="predicted"/>
<reference evidence="1" key="1">
    <citation type="submission" date="2020-05" db="EMBL/GenBank/DDBJ databases">
        <title>Large-scale comparative analyses of tick genomes elucidate their genetic diversity and vector capacities.</title>
        <authorList>
            <person name="Jia N."/>
            <person name="Wang J."/>
            <person name="Shi W."/>
            <person name="Du L."/>
            <person name="Sun Y."/>
            <person name="Zhan W."/>
            <person name="Jiang J."/>
            <person name="Wang Q."/>
            <person name="Zhang B."/>
            <person name="Ji P."/>
            <person name="Sakyi L.B."/>
            <person name="Cui X."/>
            <person name="Yuan T."/>
            <person name="Jiang B."/>
            <person name="Yang W."/>
            <person name="Lam T.T.-Y."/>
            <person name="Chang Q."/>
            <person name="Ding S."/>
            <person name="Wang X."/>
            <person name="Zhu J."/>
            <person name="Ruan X."/>
            <person name="Zhao L."/>
            <person name="Wei J."/>
            <person name="Que T."/>
            <person name="Du C."/>
            <person name="Cheng J."/>
            <person name="Dai P."/>
            <person name="Han X."/>
            <person name="Huang E."/>
            <person name="Gao Y."/>
            <person name="Liu J."/>
            <person name="Shao H."/>
            <person name="Ye R."/>
            <person name="Li L."/>
            <person name="Wei W."/>
            <person name="Wang X."/>
            <person name="Wang C."/>
            <person name="Yang T."/>
            <person name="Huo Q."/>
            <person name="Li W."/>
            <person name="Guo W."/>
            <person name="Chen H."/>
            <person name="Zhou L."/>
            <person name="Ni X."/>
            <person name="Tian J."/>
            <person name="Zhou Y."/>
            <person name="Sheng Y."/>
            <person name="Liu T."/>
            <person name="Pan Y."/>
            <person name="Xia L."/>
            <person name="Li J."/>
            <person name="Zhao F."/>
            <person name="Cao W."/>
        </authorList>
    </citation>
    <scope>NUCLEOTIDE SEQUENCE</scope>
    <source>
        <strain evidence="1">Dsil-2018</strain>
    </source>
</reference>
<evidence type="ECO:0000313" key="1">
    <source>
        <dbReference type="EMBL" id="KAH7974253.1"/>
    </source>
</evidence>
<protein>
    <submittedName>
        <fullName evidence="1">Uncharacterized protein</fullName>
    </submittedName>
</protein>
<organism evidence="1 2">
    <name type="scientific">Dermacentor silvarum</name>
    <name type="common">Tick</name>
    <dbReference type="NCBI Taxonomy" id="543639"/>
    <lineage>
        <taxon>Eukaryota</taxon>
        <taxon>Metazoa</taxon>
        <taxon>Ecdysozoa</taxon>
        <taxon>Arthropoda</taxon>
        <taxon>Chelicerata</taxon>
        <taxon>Arachnida</taxon>
        <taxon>Acari</taxon>
        <taxon>Parasitiformes</taxon>
        <taxon>Ixodida</taxon>
        <taxon>Ixodoidea</taxon>
        <taxon>Ixodidae</taxon>
        <taxon>Rhipicephalinae</taxon>
        <taxon>Dermacentor</taxon>
    </lineage>
</organism>
<comment type="caution">
    <text evidence="1">The sequence shown here is derived from an EMBL/GenBank/DDBJ whole genome shotgun (WGS) entry which is preliminary data.</text>
</comment>
<name>A0ACB8DP85_DERSI</name>
<gene>
    <name evidence="1" type="ORF">HPB49_013099</name>
</gene>
<dbReference type="Proteomes" id="UP000821865">
    <property type="component" value="Chromosome 10"/>
</dbReference>
<keyword evidence="2" id="KW-1185">Reference proteome</keyword>